<dbReference type="EC" id="1.8.1.4" evidence="2"/>
<dbReference type="InterPro" id="IPR036188">
    <property type="entry name" value="FAD/NAD-bd_sf"/>
</dbReference>
<feature type="binding site" evidence="14">
    <location>
        <begin position="185"/>
        <end position="192"/>
    </location>
    <ligand>
        <name>NAD(+)</name>
        <dbReference type="ChEBI" id="CHEBI:57540"/>
    </ligand>
</feature>
<dbReference type="PRINTS" id="PR00411">
    <property type="entry name" value="PNDRDTASEI"/>
</dbReference>
<dbReference type="SUPFAM" id="SSF51905">
    <property type="entry name" value="FAD/NAD(P)-binding domain"/>
    <property type="match status" value="1"/>
</dbReference>
<evidence type="ECO:0000256" key="7">
    <source>
        <dbReference type="ARBA" id="ARBA00023027"/>
    </source>
</evidence>
<feature type="binding site" evidence="14">
    <location>
        <position position="208"/>
    </location>
    <ligand>
        <name>NAD(+)</name>
        <dbReference type="ChEBI" id="CHEBI:57540"/>
    </ligand>
</feature>
<protein>
    <recommendedName>
        <fullName evidence="3">Dihydrolipoyl dehydrogenase</fullName>
        <ecNumber evidence="2">1.8.1.4</ecNumber>
    </recommendedName>
    <alternativeName>
        <fullName evidence="10">Dihydrolipoamide dehydrogenase</fullName>
    </alternativeName>
    <alternativeName>
        <fullName evidence="11">E3 component of pyruvate complex</fullName>
    </alternativeName>
</protein>
<evidence type="ECO:0000256" key="15">
    <source>
        <dbReference type="PIRSR" id="PIRSR000350-4"/>
    </source>
</evidence>
<evidence type="ECO:0000256" key="17">
    <source>
        <dbReference type="SAM" id="MobiDB-lite"/>
    </source>
</evidence>
<dbReference type="GO" id="GO:0006103">
    <property type="term" value="P:2-oxoglutarate metabolic process"/>
    <property type="evidence" value="ECO:0007669"/>
    <property type="project" value="TreeGrafter"/>
</dbReference>
<evidence type="ECO:0000256" key="3">
    <source>
        <dbReference type="ARBA" id="ARBA00016961"/>
    </source>
</evidence>
<feature type="active site" description="Proton acceptor" evidence="13">
    <location>
        <position position="439"/>
    </location>
</feature>
<dbReference type="Proteomes" id="UP000319769">
    <property type="component" value="Unassembled WGS sequence"/>
</dbReference>
<accession>A0A5N0V0R6</accession>
<evidence type="ECO:0000256" key="5">
    <source>
        <dbReference type="ARBA" id="ARBA00022827"/>
    </source>
</evidence>
<reference evidence="20" key="1">
    <citation type="submission" date="2019-09" db="EMBL/GenBank/DDBJ databases">
        <authorList>
            <person name="Teo W.F.A."/>
            <person name="Duangmal K."/>
        </authorList>
    </citation>
    <scope>NUCLEOTIDE SEQUENCE [LARGE SCALE GENOMIC DNA]</scope>
    <source>
        <strain evidence="20">K81G1</strain>
    </source>
</reference>
<keyword evidence="4 16" id="KW-0285">Flavoprotein</keyword>
<comment type="caution">
    <text evidence="20">The sequence shown here is derived from an EMBL/GenBank/DDBJ whole genome shotgun (WGS) entry which is preliminary data.</text>
</comment>
<comment type="cofactor">
    <cofactor evidence="14">
        <name>FAD</name>
        <dbReference type="ChEBI" id="CHEBI:57692"/>
    </cofactor>
    <text evidence="14">Binds 1 FAD per subunit.</text>
</comment>
<feature type="binding site" evidence="14">
    <location>
        <begin position="148"/>
        <end position="150"/>
    </location>
    <ligand>
        <name>FAD</name>
        <dbReference type="ChEBI" id="CHEBI:57692"/>
    </ligand>
</feature>
<evidence type="ECO:0000256" key="11">
    <source>
        <dbReference type="ARBA" id="ARBA00033023"/>
    </source>
</evidence>
<dbReference type="InterPro" id="IPR016156">
    <property type="entry name" value="FAD/NAD-linked_Rdtase_dimer_sf"/>
</dbReference>
<feature type="disulfide bond" description="Redox-active" evidence="15">
    <location>
        <begin position="50"/>
        <end position="55"/>
    </location>
</feature>
<dbReference type="InterPro" id="IPR050151">
    <property type="entry name" value="Class-I_Pyr_Nuc-Dis_Oxidored"/>
</dbReference>
<evidence type="ECO:0000256" key="8">
    <source>
        <dbReference type="ARBA" id="ARBA00023157"/>
    </source>
</evidence>
<evidence type="ECO:0000256" key="12">
    <source>
        <dbReference type="ARBA" id="ARBA00049187"/>
    </source>
</evidence>
<keyword evidence="5 14" id="KW-0274">FAD</keyword>
<evidence type="ECO:0000256" key="9">
    <source>
        <dbReference type="ARBA" id="ARBA00023284"/>
    </source>
</evidence>
<evidence type="ECO:0000313" key="20">
    <source>
        <dbReference type="EMBL" id="KAA9160059.1"/>
    </source>
</evidence>
<keyword evidence="6 16" id="KW-0560">Oxidoreductase</keyword>
<evidence type="ECO:0000256" key="6">
    <source>
        <dbReference type="ARBA" id="ARBA00023002"/>
    </source>
</evidence>
<evidence type="ECO:0000256" key="10">
    <source>
        <dbReference type="ARBA" id="ARBA00031281"/>
    </source>
</evidence>
<evidence type="ECO:0000256" key="13">
    <source>
        <dbReference type="PIRSR" id="PIRSR000350-2"/>
    </source>
</evidence>
<comment type="catalytic activity">
    <reaction evidence="12">
        <text>N(6)-[(R)-dihydrolipoyl]-L-lysyl-[protein] + NAD(+) = N(6)-[(R)-lipoyl]-L-lysyl-[protein] + NADH + H(+)</text>
        <dbReference type="Rhea" id="RHEA:15045"/>
        <dbReference type="Rhea" id="RHEA-COMP:10474"/>
        <dbReference type="Rhea" id="RHEA-COMP:10475"/>
        <dbReference type="ChEBI" id="CHEBI:15378"/>
        <dbReference type="ChEBI" id="CHEBI:57540"/>
        <dbReference type="ChEBI" id="CHEBI:57945"/>
        <dbReference type="ChEBI" id="CHEBI:83099"/>
        <dbReference type="ChEBI" id="CHEBI:83100"/>
        <dbReference type="EC" id="1.8.1.4"/>
    </reaction>
</comment>
<dbReference type="OrthoDB" id="4678789at2"/>
<dbReference type="PIRSF" id="PIRSF000350">
    <property type="entry name" value="Mercury_reductase_MerA"/>
    <property type="match status" value="1"/>
</dbReference>
<gene>
    <name evidence="20" type="ORF">FPZ12_018380</name>
</gene>
<keyword evidence="8" id="KW-1015">Disulfide bond</keyword>
<dbReference type="EMBL" id="VMNW02000025">
    <property type="protein sequence ID" value="KAA9160059.1"/>
    <property type="molecule type" value="Genomic_DNA"/>
</dbReference>
<evidence type="ECO:0000259" key="19">
    <source>
        <dbReference type="Pfam" id="PF07992"/>
    </source>
</evidence>
<dbReference type="Pfam" id="PF07992">
    <property type="entry name" value="Pyr_redox_2"/>
    <property type="match status" value="1"/>
</dbReference>
<name>A0A5N0V0R6_9PSEU</name>
<dbReference type="InterPro" id="IPR004099">
    <property type="entry name" value="Pyr_nucl-diS_OxRdtase_dimer"/>
</dbReference>
<dbReference type="Gene3D" id="3.50.50.60">
    <property type="entry name" value="FAD/NAD(P)-binding domain"/>
    <property type="match status" value="2"/>
</dbReference>
<dbReference type="PROSITE" id="PS00076">
    <property type="entry name" value="PYRIDINE_REDOX_1"/>
    <property type="match status" value="1"/>
</dbReference>
<evidence type="ECO:0000256" key="16">
    <source>
        <dbReference type="RuleBase" id="RU003691"/>
    </source>
</evidence>
<feature type="domain" description="Pyridine nucleotide-disulphide oxidoreductase dimerisation" evidence="18">
    <location>
        <begin position="345"/>
        <end position="450"/>
    </location>
</feature>
<keyword evidence="21" id="KW-1185">Reference proteome</keyword>
<evidence type="ECO:0000256" key="14">
    <source>
        <dbReference type="PIRSR" id="PIRSR000350-3"/>
    </source>
</evidence>
<dbReference type="InterPro" id="IPR012999">
    <property type="entry name" value="Pyr_OxRdtase_I_AS"/>
</dbReference>
<dbReference type="Pfam" id="PF02852">
    <property type="entry name" value="Pyr_redox_dim"/>
    <property type="match status" value="1"/>
</dbReference>
<dbReference type="PRINTS" id="PR00368">
    <property type="entry name" value="FADPNR"/>
</dbReference>
<feature type="compositionally biased region" description="Basic residues" evidence="17">
    <location>
        <begin position="488"/>
        <end position="497"/>
    </location>
</feature>
<feature type="domain" description="FAD/NAD(P)-binding" evidence="19">
    <location>
        <begin position="11"/>
        <end position="326"/>
    </location>
</feature>
<dbReference type="GO" id="GO:0050660">
    <property type="term" value="F:flavin adenine dinucleotide binding"/>
    <property type="evidence" value="ECO:0007669"/>
    <property type="project" value="TreeGrafter"/>
</dbReference>
<dbReference type="SUPFAM" id="SSF55424">
    <property type="entry name" value="FAD/NAD-linked reductases, dimerisation (C-terminal) domain"/>
    <property type="match status" value="1"/>
</dbReference>
<feature type="region of interest" description="Disordered" evidence="17">
    <location>
        <begin position="473"/>
        <end position="497"/>
    </location>
</feature>
<comment type="similarity">
    <text evidence="1 16">Belongs to the class-I pyridine nucleotide-disulfide oxidoreductase family.</text>
</comment>
<feature type="binding site" evidence="14">
    <location>
        <position position="311"/>
    </location>
    <ligand>
        <name>FAD</name>
        <dbReference type="ChEBI" id="CHEBI:57692"/>
    </ligand>
</feature>
<evidence type="ECO:0000313" key="21">
    <source>
        <dbReference type="Proteomes" id="UP000319769"/>
    </source>
</evidence>
<dbReference type="PANTHER" id="PTHR22912:SF160">
    <property type="entry name" value="DIHYDROLIPOYL DEHYDROGENASE"/>
    <property type="match status" value="1"/>
</dbReference>
<dbReference type="InterPro" id="IPR001100">
    <property type="entry name" value="Pyr_nuc-diS_OxRdtase"/>
</dbReference>
<feature type="binding site" evidence="14">
    <location>
        <position position="271"/>
    </location>
    <ligand>
        <name>NAD(+)</name>
        <dbReference type="ChEBI" id="CHEBI:57540"/>
    </ligand>
</feature>
<dbReference type="FunFam" id="3.30.390.30:FF:000001">
    <property type="entry name" value="Dihydrolipoyl dehydrogenase"/>
    <property type="match status" value="1"/>
</dbReference>
<evidence type="ECO:0000256" key="4">
    <source>
        <dbReference type="ARBA" id="ARBA00022630"/>
    </source>
</evidence>
<organism evidence="20 21">
    <name type="scientific">Amycolatopsis acidicola</name>
    <dbReference type="NCBI Taxonomy" id="2596893"/>
    <lineage>
        <taxon>Bacteria</taxon>
        <taxon>Bacillati</taxon>
        <taxon>Actinomycetota</taxon>
        <taxon>Actinomycetes</taxon>
        <taxon>Pseudonocardiales</taxon>
        <taxon>Pseudonocardiaceae</taxon>
        <taxon>Amycolatopsis</taxon>
    </lineage>
</organism>
<keyword evidence="14" id="KW-0547">Nucleotide-binding</keyword>
<keyword evidence="9 16" id="KW-0676">Redox-active center</keyword>
<dbReference type="Gene3D" id="3.30.390.30">
    <property type="match status" value="1"/>
</dbReference>
<evidence type="ECO:0000259" key="18">
    <source>
        <dbReference type="Pfam" id="PF02852"/>
    </source>
</evidence>
<dbReference type="GO" id="GO:0004148">
    <property type="term" value="F:dihydrolipoyl dehydrogenase (NADH) activity"/>
    <property type="evidence" value="ECO:0007669"/>
    <property type="project" value="UniProtKB-EC"/>
</dbReference>
<dbReference type="PANTHER" id="PTHR22912">
    <property type="entry name" value="DISULFIDE OXIDOREDUCTASE"/>
    <property type="match status" value="1"/>
</dbReference>
<feature type="binding site" evidence="14">
    <location>
        <position position="59"/>
    </location>
    <ligand>
        <name>FAD</name>
        <dbReference type="ChEBI" id="CHEBI:57692"/>
    </ligand>
</feature>
<sequence>MVVGEIAEAVDLLVVGGGPGGYTAALHAARRGREVVLVDRDGESGLGGACLQRGCIPSKALIELADLADRSAAHPALAGATKADLAVFRKYQEEIVGDLTGGIRSMLAAAGVRVLAGELRFTRTDQAVVRTIEGRARFLEFRDVVLATGSRPVELPALRVDGEAVLDSTGALELTALPASVAIVGAGYIGIELGTALAKLGAKVTVVEAADRILPELDPALVRPVARRLDELGVEVVTRAMAAGHAHGVLHCERETAAVAVEAERVIVAVGRRPNTDQLGLDRLGVTPRADGLLDVGRDRLLRRHVAAIGDITPGPALAHKAYAEAPVAVDALCGDRVAFDPVAVPAVVFSDPEIATAGLPAAAAGDAEVTTVPMAGNGRAKTLGAARGLVQLVTEAGSGVVLGVHIVGPHASEVIAEATVALELGAAAADLAHIVHTHPTVAEQLHTAALAGSRAAPDPATLIERTDMLSAEQVRAKPPRAISDRPGRRKGPRSWC</sequence>
<keyword evidence="7 14" id="KW-0520">NAD</keyword>
<evidence type="ECO:0000256" key="1">
    <source>
        <dbReference type="ARBA" id="ARBA00007532"/>
    </source>
</evidence>
<dbReference type="InterPro" id="IPR023753">
    <property type="entry name" value="FAD/NAD-binding_dom"/>
</dbReference>
<dbReference type="RefSeq" id="WP_144751756.1">
    <property type="nucleotide sequence ID" value="NZ_VMNW02000025.1"/>
</dbReference>
<evidence type="ECO:0000256" key="2">
    <source>
        <dbReference type="ARBA" id="ARBA00012608"/>
    </source>
</evidence>
<dbReference type="AlphaFoldDB" id="A0A5N0V0R6"/>
<proteinExistence type="inferred from homology"/>